<dbReference type="NCBIfam" id="NF033681">
    <property type="entry name" value="ExeM_NucH_DNase"/>
    <property type="match status" value="1"/>
</dbReference>
<dbReference type="InterPro" id="IPR036691">
    <property type="entry name" value="Endo/exonu/phosph_ase_sf"/>
</dbReference>
<comment type="caution">
    <text evidence="2">The sequence shown here is derived from an EMBL/GenBank/DDBJ whole genome shotgun (WGS) entry which is preliminary data.</text>
</comment>
<dbReference type="EMBL" id="JBHTKH010000013">
    <property type="protein sequence ID" value="MFD1055973.1"/>
    <property type="molecule type" value="Genomic_DNA"/>
</dbReference>
<dbReference type="CDD" id="cd10283">
    <property type="entry name" value="MnuA_DNase1-like"/>
    <property type="match status" value="1"/>
</dbReference>
<dbReference type="CDD" id="cd04486">
    <property type="entry name" value="YhcR_OBF_like"/>
    <property type="match status" value="1"/>
</dbReference>
<accession>A0ABW3MZ63</accession>
<dbReference type="Gene3D" id="2.60.40.10">
    <property type="entry name" value="Immunoglobulins"/>
    <property type="match status" value="1"/>
</dbReference>
<gene>
    <name evidence="2" type="ORF">ACFQ2V_16790</name>
</gene>
<proteinExistence type="predicted"/>
<dbReference type="InterPro" id="IPR035986">
    <property type="entry name" value="PKD_dom_sf"/>
</dbReference>
<dbReference type="InterPro" id="IPR047971">
    <property type="entry name" value="ExeM-like"/>
</dbReference>
<dbReference type="InterPro" id="IPR005135">
    <property type="entry name" value="Endo/exonuclease/phosphatase"/>
</dbReference>
<dbReference type="InterPro" id="IPR000601">
    <property type="entry name" value="PKD_dom"/>
</dbReference>
<organism evidence="2 3">
    <name type="scientific">Terrabacter terrigena</name>
    <dbReference type="NCBI Taxonomy" id="574718"/>
    <lineage>
        <taxon>Bacteria</taxon>
        <taxon>Bacillati</taxon>
        <taxon>Actinomycetota</taxon>
        <taxon>Actinomycetes</taxon>
        <taxon>Micrococcales</taxon>
        <taxon>Intrasporangiaceae</taxon>
        <taxon>Terrabacter</taxon>
    </lineage>
</organism>
<dbReference type="RefSeq" id="WP_386054037.1">
    <property type="nucleotide sequence ID" value="NZ_JBHTKH010000013.1"/>
</dbReference>
<dbReference type="PROSITE" id="PS50093">
    <property type="entry name" value="PKD"/>
    <property type="match status" value="1"/>
</dbReference>
<dbReference type="PANTHER" id="PTHR42834">
    <property type="entry name" value="ENDONUCLEASE/EXONUCLEASE/PHOSPHATASE FAMILY PROTEIN (AFU_ORTHOLOGUE AFUA_3G09210)"/>
    <property type="match status" value="1"/>
</dbReference>
<dbReference type="GO" id="GO:0004519">
    <property type="term" value="F:endonuclease activity"/>
    <property type="evidence" value="ECO:0007669"/>
    <property type="project" value="UniProtKB-KW"/>
</dbReference>
<name>A0ABW3MZ63_9MICO</name>
<keyword evidence="2" id="KW-0378">Hydrolase</keyword>
<dbReference type="CDD" id="cd00146">
    <property type="entry name" value="PKD"/>
    <property type="match status" value="1"/>
</dbReference>
<dbReference type="Pfam" id="PF18911">
    <property type="entry name" value="PKD_4"/>
    <property type="match status" value="1"/>
</dbReference>
<keyword evidence="3" id="KW-1185">Reference proteome</keyword>
<reference evidence="3" key="1">
    <citation type="journal article" date="2019" name="Int. J. Syst. Evol. Microbiol.">
        <title>The Global Catalogue of Microorganisms (GCM) 10K type strain sequencing project: providing services to taxonomists for standard genome sequencing and annotation.</title>
        <authorList>
            <consortium name="The Broad Institute Genomics Platform"/>
            <consortium name="The Broad Institute Genome Sequencing Center for Infectious Disease"/>
            <person name="Wu L."/>
            <person name="Ma J."/>
        </authorList>
    </citation>
    <scope>NUCLEOTIDE SEQUENCE [LARGE SCALE GENOMIC DNA]</scope>
    <source>
        <strain evidence="3">CCUG 57508</strain>
    </source>
</reference>
<sequence length="795" mass="81948">MGDYEGASPALRGFFIQDPAGDDDPATSDGIFVFEGSNADTVKVGDLVTVSGTAGENQGQTQVSASTIAVCGSGSVTPTEVRFPVASPTALERFEGMLVTLPQEMSVTEHFQLGRFGQVTLAQGGRLEQPTNVVAPGADAAALQAANNLRKVLLDDTSQAQNVDPIVFGRGGRPLTAANTLRGGDSVTDLTGVLTFTWAGNAASGNAYRIRPVNPQARVDFRPTNPRPTRAPAVGGRTRVVGMNLLNFFNTLDTTGNNCRGGTTGAAMDCRGANTASEFDRQWHKTVAAVSGTQADVVAFMEMENDGYGTDSAEQLLVDKLNEKDGAGTWSFIDADARTGQVDALGSDAIKVGMLYKPAAVTPVGRTAALNTVGFVNGGDSAPRNRPSLAQAFRDNTSGGTFVAVANHLKSKGSACDQPDAGDGQGNCTAVRVRSAQLLADWLAGDPTETGDPDVLVLGDLNSYAEEDPITTLERAGFANLIEQRNGREAYSYAFDGQWGYLDHALGSPSIGDQVAGVADWHVNADEPSIFDYNTEFKSANQVGTLYAPDEYRISDHDPVVVGLDLTNAAPSVGAVSGPSAATSVGGPLQVGATFTDADRLDTHTASIAWGDGSTTPGTVAGSAVSGSHVYTAAGVYTVDVTVTDEWGNNDTGTTTVVVYDRAAGFLTGGGWFTSPTGAVTGDPAATGKAQLQVSAQYAQYAQYAAGAGRPSGSLTLSTPGLALASTGLDWLVVTGDTARLAGAATVGGASGYRFELTATDAASGDSVRMVVRDGAGAVAYDSGTQRVQGQLKVH</sequence>
<dbReference type="Proteomes" id="UP001597046">
    <property type="component" value="Unassembled WGS sequence"/>
</dbReference>
<dbReference type="SUPFAM" id="SSF56219">
    <property type="entry name" value="DNase I-like"/>
    <property type="match status" value="1"/>
</dbReference>
<evidence type="ECO:0000313" key="2">
    <source>
        <dbReference type="EMBL" id="MFD1055973.1"/>
    </source>
</evidence>
<feature type="domain" description="PKD" evidence="1">
    <location>
        <begin position="611"/>
        <end position="659"/>
    </location>
</feature>
<keyword evidence="2" id="KW-0255">Endonuclease</keyword>
<dbReference type="PANTHER" id="PTHR42834:SF1">
    <property type="entry name" value="ENDONUCLEASE_EXONUCLEASE_PHOSPHATASE FAMILY PROTEIN (AFU_ORTHOLOGUE AFUA_3G09210)"/>
    <property type="match status" value="1"/>
</dbReference>
<keyword evidence="2" id="KW-0540">Nuclease</keyword>
<dbReference type="InterPro" id="IPR013783">
    <property type="entry name" value="Ig-like_fold"/>
</dbReference>
<evidence type="ECO:0000313" key="3">
    <source>
        <dbReference type="Proteomes" id="UP001597046"/>
    </source>
</evidence>
<dbReference type="SUPFAM" id="SSF49299">
    <property type="entry name" value="PKD domain"/>
    <property type="match status" value="1"/>
</dbReference>
<dbReference type="Pfam" id="PF03372">
    <property type="entry name" value="Exo_endo_phos"/>
    <property type="match status" value="1"/>
</dbReference>
<protein>
    <submittedName>
        <fullName evidence="2">ExeM/NucH family extracellular endonuclease</fullName>
    </submittedName>
</protein>
<dbReference type="Gene3D" id="3.60.10.10">
    <property type="entry name" value="Endonuclease/exonuclease/phosphatase"/>
    <property type="match status" value="1"/>
</dbReference>
<evidence type="ECO:0000259" key="1">
    <source>
        <dbReference type="PROSITE" id="PS50093"/>
    </source>
</evidence>